<dbReference type="InterPro" id="IPR020550">
    <property type="entry name" value="Inositol_monophosphatase_CS"/>
</dbReference>
<dbReference type="PRINTS" id="PR00377">
    <property type="entry name" value="IMPHPHTASES"/>
</dbReference>
<dbReference type="PANTHER" id="PTHR20854:SF4">
    <property type="entry name" value="INOSITOL-1-MONOPHOSPHATASE-RELATED"/>
    <property type="match status" value="1"/>
</dbReference>
<dbReference type="UniPathway" id="UPA00823">
    <property type="reaction ID" value="UER00788"/>
</dbReference>
<dbReference type="Proteomes" id="UP000244855">
    <property type="component" value="Unassembled WGS sequence"/>
</dbReference>
<dbReference type="GO" id="GO:0046872">
    <property type="term" value="F:metal ion binding"/>
    <property type="evidence" value="ECO:0007669"/>
    <property type="project" value="UniProtKB-KW"/>
</dbReference>
<dbReference type="Pfam" id="PF00459">
    <property type="entry name" value="Inositol_P"/>
    <property type="match status" value="1"/>
</dbReference>
<evidence type="ECO:0000256" key="5">
    <source>
        <dbReference type="ARBA" id="ARBA00022801"/>
    </source>
</evidence>
<evidence type="ECO:0000313" key="9">
    <source>
        <dbReference type="EMBL" id="PVI03489.1"/>
    </source>
</evidence>
<dbReference type="GO" id="GO:0046854">
    <property type="term" value="P:phosphatidylinositol phosphate biosynthetic process"/>
    <property type="evidence" value="ECO:0007669"/>
    <property type="project" value="InterPro"/>
</dbReference>
<feature type="binding site" evidence="7">
    <location>
        <position position="253"/>
    </location>
    <ligand>
        <name>Mg(2+)</name>
        <dbReference type="ChEBI" id="CHEBI:18420"/>
        <label>1</label>
        <note>catalytic</note>
    </ligand>
</feature>
<gene>
    <name evidence="9" type="ORF">DM02DRAFT_520584</name>
</gene>
<keyword evidence="5 8" id="KW-0378">Hydrolase</keyword>
<reference evidence="9 10" key="1">
    <citation type="journal article" date="2018" name="Sci. Rep.">
        <title>Comparative genomics provides insights into the lifestyle and reveals functional heterogeneity of dark septate endophytic fungi.</title>
        <authorList>
            <person name="Knapp D.G."/>
            <person name="Nemeth J.B."/>
            <person name="Barry K."/>
            <person name="Hainaut M."/>
            <person name="Henrissat B."/>
            <person name="Johnson J."/>
            <person name="Kuo A."/>
            <person name="Lim J.H.P."/>
            <person name="Lipzen A."/>
            <person name="Nolan M."/>
            <person name="Ohm R.A."/>
            <person name="Tamas L."/>
            <person name="Grigoriev I.V."/>
            <person name="Spatafora J.W."/>
            <person name="Nagy L.G."/>
            <person name="Kovacs G.M."/>
        </authorList>
    </citation>
    <scope>NUCLEOTIDE SEQUENCE [LARGE SCALE GENOMIC DNA]</scope>
    <source>
        <strain evidence="9 10">DSE2036</strain>
    </source>
</reference>
<evidence type="ECO:0000256" key="1">
    <source>
        <dbReference type="ARBA" id="ARBA00001033"/>
    </source>
</evidence>
<dbReference type="PROSITE" id="PS00630">
    <property type="entry name" value="IMP_2"/>
    <property type="match status" value="1"/>
</dbReference>
<proteinExistence type="inferred from homology"/>
<feature type="binding site" evidence="7">
    <location>
        <position position="110"/>
    </location>
    <ligand>
        <name>Mg(2+)</name>
        <dbReference type="ChEBI" id="CHEBI:18420"/>
        <label>1</label>
        <note>catalytic</note>
    </ligand>
</feature>
<dbReference type="Gene3D" id="3.30.540.10">
    <property type="entry name" value="Fructose-1,6-Bisphosphatase, subunit A, domain 1"/>
    <property type="match status" value="1"/>
</dbReference>
<dbReference type="CDD" id="cd01639">
    <property type="entry name" value="IMPase"/>
    <property type="match status" value="1"/>
</dbReference>
<comment type="pathway">
    <text evidence="8">Polyol metabolism; myo-inositol biosynthesis; myo-inositol from D-glucose 6-phosphate: step 2/2.</text>
</comment>
<evidence type="ECO:0000256" key="3">
    <source>
        <dbReference type="ARBA" id="ARBA00009759"/>
    </source>
</evidence>
<evidence type="ECO:0000256" key="6">
    <source>
        <dbReference type="ARBA" id="ARBA00022842"/>
    </source>
</evidence>
<dbReference type="STRING" id="97972.A0A2V1DZJ1"/>
<evidence type="ECO:0000256" key="8">
    <source>
        <dbReference type="RuleBase" id="RU364068"/>
    </source>
</evidence>
<dbReference type="GO" id="GO:0006021">
    <property type="term" value="P:inositol biosynthetic process"/>
    <property type="evidence" value="ECO:0007669"/>
    <property type="project" value="UniProtKB-UniPathway"/>
</dbReference>
<evidence type="ECO:0000256" key="2">
    <source>
        <dbReference type="ARBA" id="ARBA00001946"/>
    </source>
</evidence>
<dbReference type="FunFam" id="3.40.190.80:FF:000012">
    <property type="entry name" value="Inositol-1-monophosphatase"/>
    <property type="match status" value="1"/>
</dbReference>
<dbReference type="EC" id="3.1.3.25" evidence="8"/>
<dbReference type="InterPro" id="IPR033942">
    <property type="entry name" value="IMPase"/>
</dbReference>
<dbReference type="GO" id="GO:0008934">
    <property type="term" value="F:inositol monophosphate 1-phosphatase activity"/>
    <property type="evidence" value="ECO:0007669"/>
    <property type="project" value="InterPro"/>
</dbReference>
<dbReference type="SUPFAM" id="SSF56655">
    <property type="entry name" value="Carbohydrate phosphatase"/>
    <property type="match status" value="1"/>
</dbReference>
<organism evidence="9 10">
    <name type="scientific">Periconia macrospinosa</name>
    <dbReference type="NCBI Taxonomy" id="97972"/>
    <lineage>
        <taxon>Eukaryota</taxon>
        <taxon>Fungi</taxon>
        <taxon>Dikarya</taxon>
        <taxon>Ascomycota</taxon>
        <taxon>Pezizomycotina</taxon>
        <taxon>Dothideomycetes</taxon>
        <taxon>Pleosporomycetidae</taxon>
        <taxon>Pleosporales</taxon>
        <taxon>Massarineae</taxon>
        <taxon>Periconiaceae</taxon>
        <taxon>Periconia</taxon>
    </lineage>
</organism>
<dbReference type="InterPro" id="IPR020583">
    <property type="entry name" value="Inositol_monoP_metal-BS"/>
</dbReference>
<evidence type="ECO:0000256" key="7">
    <source>
        <dbReference type="PIRSR" id="PIRSR600760-2"/>
    </source>
</evidence>
<feature type="binding site" evidence="7">
    <location>
        <position position="108"/>
    </location>
    <ligand>
        <name>Mg(2+)</name>
        <dbReference type="ChEBI" id="CHEBI:18420"/>
        <label>1</label>
        <note>catalytic</note>
    </ligand>
</feature>
<comment type="similarity">
    <text evidence="3 8">Belongs to the inositol monophosphatase superfamily.</text>
</comment>
<name>A0A2V1DZJ1_9PLEO</name>
<feature type="binding site" evidence="7">
    <location>
        <position position="90"/>
    </location>
    <ligand>
        <name>Mg(2+)</name>
        <dbReference type="ChEBI" id="CHEBI:18420"/>
        <label>2</label>
    </ligand>
</feature>
<dbReference type="InterPro" id="IPR000760">
    <property type="entry name" value="Inositol_monophosphatase-like"/>
</dbReference>
<keyword evidence="4 7" id="KW-0479">Metal-binding</keyword>
<evidence type="ECO:0000256" key="4">
    <source>
        <dbReference type="ARBA" id="ARBA00022723"/>
    </source>
</evidence>
<feature type="binding site" evidence="7">
    <location>
        <position position="111"/>
    </location>
    <ligand>
        <name>Mg(2+)</name>
        <dbReference type="ChEBI" id="CHEBI:18420"/>
        <label>1</label>
        <note>catalytic</note>
    </ligand>
</feature>
<keyword evidence="6 7" id="KW-0460">Magnesium</keyword>
<dbReference type="OrthoDB" id="10254945at2759"/>
<accession>A0A2V1DZJ1</accession>
<sequence length="325" mass="35621">MDTEVASLSFQDTLSKHGLSMNTLGSIHDLFIAIAKDAGKIMQAAEYELLVSASIKNNTSDLVTKYDKQIETMVQKKLLEAYPNFDFLGEETSKKGTKLDDKPTFVVDPIDGTLNFSKGVPNCAISLGLTLEKKAIVGVVYNPFRGDLFTAIKGRGAYWTKTCSGTKLSLPVQTPRPMENLNSCLVAVEWGNEREGANWKLRADVHKKLLTSKEEGGAMCKSVRSNGSAALNFCYVAAGMLDAFWEGGVWVWDICAGWIIVEEAGGIVASANPGDWKPTLEGRLYFPVRKADPEEQKAVVEELWATMGTFFRVQSSIKTPRGVAF</sequence>
<dbReference type="PROSITE" id="PS00629">
    <property type="entry name" value="IMP_1"/>
    <property type="match status" value="1"/>
</dbReference>
<dbReference type="GO" id="GO:0007165">
    <property type="term" value="P:signal transduction"/>
    <property type="evidence" value="ECO:0007669"/>
    <property type="project" value="TreeGrafter"/>
</dbReference>
<keyword evidence="10" id="KW-1185">Reference proteome</keyword>
<comment type="catalytic activity">
    <reaction evidence="1 8">
        <text>a myo-inositol phosphate + H2O = myo-inositol + phosphate</text>
        <dbReference type="Rhea" id="RHEA:24056"/>
        <dbReference type="ChEBI" id="CHEBI:15377"/>
        <dbReference type="ChEBI" id="CHEBI:17268"/>
        <dbReference type="ChEBI" id="CHEBI:43474"/>
        <dbReference type="ChEBI" id="CHEBI:84139"/>
        <dbReference type="EC" id="3.1.3.25"/>
    </reaction>
</comment>
<dbReference type="Gene3D" id="3.40.190.80">
    <property type="match status" value="1"/>
</dbReference>
<dbReference type="EMBL" id="KZ805330">
    <property type="protein sequence ID" value="PVI03489.1"/>
    <property type="molecule type" value="Genomic_DNA"/>
</dbReference>
<comment type="cofactor">
    <cofactor evidence="2 7 8">
        <name>Mg(2+)</name>
        <dbReference type="ChEBI" id="CHEBI:18420"/>
    </cofactor>
</comment>
<dbReference type="FunFam" id="3.30.540.10:FF:000004">
    <property type="entry name" value="Inositol-1-monophosphatase"/>
    <property type="match status" value="1"/>
</dbReference>
<evidence type="ECO:0000313" key="10">
    <source>
        <dbReference type="Proteomes" id="UP000244855"/>
    </source>
</evidence>
<protein>
    <recommendedName>
        <fullName evidence="8">Inositol-1-monophosphatase</fullName>
        <ecNumber evidence="8">3.1.3.25</ecNumber>
    </recommendedName>
</protein>
<dbReference type="PANTHER" id="PTHR20854">
    <property type="entry name" value="INOSITOL MONOPHOSPHATASE"/>
    <property type="match status" value="1"/>
</dbReference>
<dbReference type="AlphaFoldDB" id="A0A2V1DZJ1"/>